<protein>
    <submittedName>
        <fullName evidence="1">Uncharacterized protein</fullName>
    </submittedName>
</protein>
<proteinExistence type="predicted"/>
<organism evidence="1">
    <name type="scientific">hydrocarbon metagenome</name>
    <dbReference type="NCBI Taxonomy" id="938273"/>
    <lineage>
        <taxon>unclassified sequences</taxon>
        <taxon>metagenomes</taxon>
        <taxon>ecological metagenomes</taxon>
    </lineage>
</organism>
<gene>
    <name evidence="1" type="ORF">ASZ90_012334</name>
</gene>
<sequence>MNIEFSSNKADLGSPFIKILIDATQRMTNSESFEAAVTLRWQEFPLETLTEKVRSLGRLAQESLFSMEISGVGSHR</sequence>
<dbReference type="EMBL" id="LNQE01001408">
    <property type="protein sequence ID" value="KUG17982.1"/>
    <property type="molecule type" value="Genomic_DNA"/>
</dbReference>
<comment type="caution">
    <text evidence="1">The sequence shown here is derived from an EMBL/GenBank/DDBJ whole genome shotgun (WGS) entry which is preliminary data.</text>
</comment>
<evidence type="ECO:0000313" key="1">
    <source>
        <dbReference type="EMBL" id="KUG17982.1"/>
    </source>
</evidence>
<reference evidence="1" key="1">
    <citation type="journal article" date="2015" name="Proc. Natl. Acad. Sci. U.S.A.">
        <title>Networks of energetic and metabolic interactions define dynamics in microbial communities.</title>
        <authorList>
            <person name="Embree M."/>
            <person name="Liu J.K."/>
            <person name="Al-Bassam M.M."/>
            <person name="Zengler K."/>
        </authorList>
    </citation>
    <scope>NUCLEOTIDE SEQUENCE</scope>
</reference>
<accession>A0A0W8FB34</accession>
<dbReference type="AlphaFoldDB" id="A0A0W8FB34"/>
<name>A0A0W8FB34_9ZZZZ</name>